<dbReference type="HOGENOM" id="CLU_1190484_0_0_1"/>
<proteinExistence type="predicted"/>
<keyword evidence="2" id="KW-1185">Reference proteome</keyword>
<gene>
    <name evidence="1" type="ORF">SCLCIDRAFT_1218382</name>
</gene>
<evidence type="ECO:0000313" key="1">
    <source>
        <dbReference type="EMBL" id="KIM58695.1"/>
    </source>
</evidence>
<dbReference type="AlphaFoldDB" id="A0A0C3DDB8"/>
<dbReference type="OrthoDB" id="2688372at2759"/>
<organism evidence="1 2">
    <name type="scientific">Scleroderma citrinum Foug A</name>
    <dbReference type="NCBI Taxonomy" id="1036808"/>
    <lineage>
        <taxon>Eukaryota</taxon>
        <taxon>Fungi</taxon>
        <taxon>Dikarya</taxon>
        <taxon>Basidiomycota</taxon>
        <taxon>Agaricomycotina</taxon>
        <taxon>Agaricomycetes</taxon>
        <taxon>Agaricomycetidae</taxon>
        <taxon>Boletales</taxon>
        <taxon>Sclerodermatineae</taxon>
        <taxon>Sclerodermataceae</taxon>
        <taxon>Scleroderma</taxon>
    </lineage>
</organism>
<reference evidence="1 2" key="1">
    <citation type="submission" date="2014-04" db="EMBL/GenBank/DDBJ databases">
        <authorList>
            <consortium name="DOE Joint Genome Institute"/>
            <person name="Kuo A."/>
            <person name="Kohler A."/>
            <person name="Nagy L.G."/>
            <person name="Floudas D."/>
            <person name="Copeland A."/>
            <person name="Barry K.W."/>
            <person name="Cichocki N."/>
            <person name="Veneault-Fourrey C."/>
            <person name="LaButti K."/>
            <person name="Lindquist E.A."/>
            <person name="Lipzen A."/>
            <person name="Lundell T."/>
            <person name="Morin E."/>
            <person name="Murat C."/>
            <person name="Sun H."/>
            <person name="Tunlid A."/>
            <person name="Henrissat B."/>
            <person name="Grigoriev I.V."/>
            <person name="Hibbett D.S."/>
            <person name="Martin F."/>
            <person name="Nordberg H.P."/>
            <person name="Cantor M.N."/>
            <person name="Hua S.X."/>
        </authorList>
    </citation>
    <scope>NUCLEOTIDE SEQUENCE [LARGE SCALE GENOMIC DNA]</scope>
    <source>
        <strain evidence="1 2">Foug A</strain>
    </source>
</reference>
<dbReference type="InParanoid" id="A0A0C3DDB8"/>
<reference evidence="2" key="2">
    <citation type="submission" date="2015-01" db="EMBL/GenBank/DDBJ databases">
        <title>Evolutionary Origins and Diversification of the Mycorrhizal Mutualists.</title>
        <authorList>
            <consortium name="DOE Joint Genome Institute"/>
            <consortium name="Mycorrhizal Genomics Consortium"/>
            <person name="Kohler A."/>
            <person name="Kuo A."/>
            <person name="Nagy L.G."/>
            <person name="Floudas D."/>
            <person name="Copeland A."/>
            <person name="Barry K.W."/>
            <person name="Cichocki N."/>
            <person name="Veneault-Fourrey C."/>
            <person name="LaButti K."/>
            <person name="Lindquist E.A."/>
            <person name="Lipzen A."/>
            <person name="Lundell T."/>
            <person name="Morin E."/>
            <person name="Murat C."/>
            <person name="Riley R."/>
            <person name="Ohm R."/>
            <person name="Sun H."/>
            <person name="Tunlid A."/>
            <person name="Henrissat B."/>
            <person name="Grigoriev I.V."/>
            <person name="Hibbett D.S."/>
            <person name="Martin F."/>
        </authorList>
    </citation>
    <scope>NUCLEOTIDE SEQUENCE [LARGE SCALE GENOMIC DNA]</scope>
    <source>
        <strain evidence="2">Foug A</strain>
    </source>
</reference>
<name>A0A0C3DDB8_9AGAM</name>
<dbReference type="Proteomes" id="UP000053989">
    <property type="component" value="Unassembled WGS sequence"/>
</dbReference>
<dbReference type="EMBL" id="KN822082">
    <property type="protein sequence ID" value="KIM58695.1"/>
    <property type="molecule type" value="Genomic_DNA"/>
</dbReference>
<evidence type="ECO:0000313" key="2">
    <source>
        <dbReference type="Proteomes" id="UP000053989"/>
    </source>
</evidence>
<sequence length="215" mass="24287">MGSTNDHRFGLLGIQLLGELRVGHRYQMPYFRVLPADGPQLRQVYLRYQDLSHRSTTFEIDDSALTENGITCCDSYPEKFTGNTLTLTSTNSLCTKVYSDSLTNHRFVVGFGQSFGKEWIHVVSDQSETTQQPPWGRYAEHRYYDMLVGASEHVQRTNKARSVAERYGQISSGMWKSSRMSGVKLEVFHDPGFGDASGEWTAFDVDVGGFFCTSH</sequence>
<accession>A0A0C3DDB8</accession>
<protein>
    <submittedName>
        <fullName evidence="1">Uncharacterized protein</fullName>
    </submittedName>
</protein>